<dbReference type="Proteomes" id="UP000712157">
    <property type="component" value="Unassembled WGS sequence"/>
</dbReference>
<accession>A0A949NDB5</accession>
<dbReference type="InterPro" id="IPR011013">
    <property type="entry name" value="Gal_mutarotase_sf_dom"/>
</dbReference>
<name>A0A949NDB5_9FIRM</name>
<gene>
    <name evidence="1" type="ORF">KTH89_24175</name>
</gene>
<dbReference type="Gene3D" id="2.70.98.10">
    <property type="match status" value="1"/>
</dbReference>
<protein>
    <submittedName>
        <fullName evidence="1">Aldose 1-epimerase</fullName>
    </submittedName>
</protein>
<keyword evidence="2" id="KW-1185">Reference proteome</keyword>
<organism evidence="1 2">
    <name type="scientific">Diplocloster agilis</name>
    <dbReference type="NCBI Taxonomy" id="2850323"/>
    <lineage>
        <taxon>Bacteria</taxon>
        <taxon>Bacillati</taxon>
        <taxon>Bacillota</taxon>
        <taxon>Clostridia</taxon>
        <taxon>Lachnospirales</taxon>
        <taxon>Lachnospiraceae</taxon>
        <taxon>Diplocloster</taxon>
    </lineage>
</organism>
<sequence>MDIQYFGKRNYGCRIREYTADGLRCVSLENNLVRVGILLDKGADIFEFVYKPRDVDFMFTSPLPFAKNIIPTSANPAGNFMDYYEGGWQEMFPGISTGGCVNKASLGMHGEVALLPWDIEVLKDDVSEISVRLRVRTLRFPFLLARTLTLRENDSTLYVEEQIDNEGRQELPYQWGHHPALGGGFLDDSCEICIEGNPSFQAVPADLGPTCCLAAGQQGIWPTAVGRTGETVDLSAVRGLDSREYREFGLSGLQEGAFEVRNHRLRLGFGMKWDKEVFPHIWVWQMYGGGADYPFYGRAYTLALEMWNSLPGGLENAVAAGTAPRLKEGESIRTSYEVFVRDYQSF</sequence>
<dbReference type="AlphaFoldDB" id="A0A949NDB5"/>
<dbReference type="GO" id="GO:0003824">
    <property type="term" value="F:catalytic activity"/>
    <property type="evidence" value="ECO:0007669"/>
    <property type="project" value="InterPro"/>
</dbReference>
<dbReference type="GO" id="GO:0005975">
    <property type="term" value="P:carbohydrate metabolic process"/>
    <property type="evidence" value="ECO:0007669"/>
    <property type="project" value="InterPro"/>
</dbReference>
<dbReference type="InterPro" id="IPR027839">
    <property type="entry name" value="DUF4432"/>
</dbReference>
<dbReference type="RefSeq" id="WP_238723398.1">
    <property type="nucleotide sequence ID" value="NZ_JAHQCW010000071.1"/>
</dbReference>
<dbReference type="Pfam" id="PF14486">
    <property type="entry name" value="DUF4432"/>
    <property type="match status" value="1"/>
</dbReference>
<proteinExistence type="predicted"/>
<reference evidence="1" key="1">
    <citation type="submission" date="2021-06" db="EMBL/GenBank/DDBJ databases">
        <title>Description of novel taxa of the family Lachnospiraceae.</title>
        <authorList>
            <person name="Chaplin A.V."/>
            <person name="Sokolova S.R."/>
            <person name="Pikina A.P."/>
            <person name="Korzhanova M."/>
            <person name="Belova V."/>
            <person name="Korostin D."/>
            <person name="Efimov B.A."/>
        </authorList>
    </citation>
    <scope>NUCLEOTIDE SEQUENCE</scope>
    <source>
        <strain evidence="1">ASD5720</strain>
    </source>
</reference>
<comment type="caution">
    <text evidence="1">The sequence shown here is derived from an EMBL/GenBank/DDBJ whole genome shotgun (WGS) entry which is preliminary data.</text>
</comment>
<dbReference type="CDD" id="cd01081">
    <property type="entry name" value="Aldose_epim"/>
    <property type="match status" value="1"/>
</dbReference>
<dbReference type="SUPFAM" id="SSF74650">
    <property type="entry name" value="Galactose mutarotase-like"/>
    <property type="match status" value="1"/>
</dbReference>
<dbReference type="EMBL" id="JAHQCW010000071">
    <property type="protein sequence ID" value="MBU9739637.1"/>
    <property type="molecule type" value="Genomic_DNA"/>
</dbReference>
<dbReference type="InterPro" id="IPR014718">
    <property type="entry name" value="GH-type_carb-bd"/>
</dbReference>
<evidence type="ECO:0000313" key="1">
    <source>
        <dbReference type="EMBL" id="MBU9739637.1"/>
    </source>
</evidence>
<dbReference type="GO" id="GO:0030246">
    <property type="term" value="F:carbohydrate binding"/>
    <property type="evidence" value="ECO:0007669"/>
    <property type="project" value="InterPro"/>
</dbReference>
<evidence type="ECO:0000313" key="2">
    <source>
        <dbReference type="Proteomes" id="UP000712157"/>
    </source>
</evidence>